<dbReference type="InterPro" id="IPR000600">
    <property type="entry name" value="ROK"/>
</dbReference>
<dbReference type="OrthoDB" id="369851at2"/>
<comment type="similarity">
    <text evidence="1">Belongs to the ROK (NagC/XylR) family.</text>
</comment>
<dbReference type="STRING" id="889378.Spiaf_0125"/>
<dbReference type="InterPro" id="IPR043129">
    <property type="entry name" value="ATPase_NBD"/>
</dbReference>
<dbReference type="EMBL" id="CP003282">
    <property type="protein sequence ID" value="AFG36234.1"/>
    <property type="molecule type" value="Genomic_DNA"/>
</dbReference>
<keyword evidence="3" id="KW-1185">Reference proteome</keyword>
<dbReference type="Gene3D" id="3.30.420.40">
    <property type="match status" value="2"/>
</dbReference>
<dbReference type="SUPFAM" id="SSF46785">
    <property type="entry name" value="Winged helix' DNA-binding domain"/>
    <property type="match status" value="1"/>
</dbReference>
<dbReference type="Pfam" id="PF00480">
    <property type="entry name" value="ROK"/>
    <property type="match status" value="1"/>
</dbReference>
<dbReference type="AlphaFoldDB" id="H9UFE1"/>
<dbReference type="eggNOG" id="COG1940">
    <property type="taxonomic scope" value="Bacteria"/>
</dbReference>
<sequence>MKRRPIRHTDIRLNNERLILQLAFQHGTISQSMVVKHTGLKAPTVFRIFAKLSEAGFISQCEDSASIDQGIPPDRKGRRPNLYCVNPTSGYALGIDFSSLGAAVIAVDFSNTVIYRNSMELSGISEREQVMEILEQLLQTALQDSRLPEEALLGIGVAAPGVVDTATGRVQRYARIKGLSGYSIKERLEQRFEVPVHVHNNASVIASSAYHYGCAREERSVLAILVRSGIGGALVKGGEIFLNGSTTALEIGSTSPSPCTPEQLLADSATLESMVAEAPLLNRLQQRYAVGDWNEADSRLSPAEINSALHEEQLAFATTVRNLYHIFHPDAVLLISRFPALSRFLEDSARAVLPESRLLPMVYDPVQACYGATDIVFREFFHCRPELAAGTDIQENPGQPGTR</sequence>
<evidence type="ECO:0000313" key="3">
    <source>
        <dbReference type="Proteomes" id="UP000007383"/>
    </source>
</evidence>
<dbReference type="InterPro" id="IPR036388">
    <property type="entry name" value="WH-like_DNA-bd_sf"/>
</dbReference>
<dbReference type="GO" id="GO:0016301">
    <property type="term" value="F:kinase activity"/>
    <property type="evidence" value="ECO:0007669"/>
    <property type="project" value="UniProtKB-KW"/>
</dbReference>
<accession>H9UFE1</accession>
<gene>
    <name evidence="2" type="ordered locus">Spiaf_0125</name>
</gene>
<dbReference type="PANTHER" id="PTHR18964">
    <property type="entry name" value="ROK (REPRESSOR, ORF, KINASE) FAMILY"/>
    <property type="match status" value="1"/>
</dbReference>
<evidence type="ECO:0000256" key="1">
    <source>
        <dbReference type="ARBA" id="ARBA00006479"/>
    </source>
</evidence>
<protein>
    <submittedName>
        <fullName evidence="2">Transcriptional regulator/sugar kinase</fullName>
    </submittedName>
</protein>
<name>H9UFE1_SPIAZ</name>
<dbReference type="PANTHER" id="PTHR18964:SF149">
    <property type="entry name" value="BIFUNCTIONAL UDP-N-ACETYLGLUCOSAMINE 2-EPIMERASE_N-ACETYLMANNOSAMINE KINASE"/>
    <property type="match status" value="1"/>
</dbReference>
<keyword evidence="2" id="KW-0808">Transferase</keyword>
<dbReference type="HOGENOM" id="CLU_036604_13_1_12"/>
<dbReference type="KEGG" id="sfc:Spiaf_0125"/>
<keyword evidence="2" id="KW-0418">Kinase</keyword>
<reference evidence="3" key="1">
    <citation type="journal article" date="2013" name="Stand. Genomic Sci.">
        <title>Complete genome sequence of the halophilic bacterium Spirochaeta africana type strain (Z-7692(T)) from the alkaline Lake Magadi in the East African Rift.</title>
        <authorList>
            <person name="Liolos K."/>
            <person name="Abt B."/>
            <person name="Scheuner C."/>
            <person name="Teshima H."/>
            <person name="Held B."/>
            <person name="Lapidus A."/>
            <person name="Nolan M."/>
            <person name="Lucas S."/>
            <person name="Deshpande S."/>
            <person name="Cheng J.F."/>
            <person name="Tapia R."/>
            <person name="Goodwin L.A."/>
            <person name="Pitluck S."/>
            <person name="Pagani I."/>
            <person name="Ivanova N."/>
            <person name="Mavromatis K."/>
            <person name="Mikhailova N."/>
            <person name="Huntemann M."/>
            <person name="Pati A."/>
            <person name="Chen A."/>
            <person name="Palaniappan K."/>
            <person name="Land M."/>
            <person name="Rohde M."/>
            <person name="Tindall B.J."/>
            <person name="Detter J.C."/>
            <person name="Goker M."/>
            <person name="Bristow J."/>
            <person name="Eisen J.A."/>
            <person name="Markowitz V."/>
            <person name="Hugenholtz P."/>
            <person name="Woyke T."/>
            <person name="Klenk H.P."/>
            <person name="Kyrpides N.C."/>
        </authorList>
    </citation>
    <scope>NUCLEOTIDE SEQUENCE</scope>
    <source>
        <strain evidence="3">ATCC 700263 / DSM 8902 / Z-7692</strain>
    </source>
</reference>
<evidence type="ECO:0000313" key="2">
    <source>
        <dbReference type="EMBL" id="AFG36234.1"/>
    </source>
</evidence>
<dbReference type="RefSeq" id="WP_014454232.1">
    <property type="nucleotide sequence ID" value="NC_017098.1"/>
</dbReference>
<dbReference type="Gene3D" id="1.10.10.10">
    <property type="entry name" value="Winged helix-like DNA-binding domain superfamily/Winged helix DNA-binding domain"/>
    <property type="match status" value="1"/>
</dbReference>
<organism evidence="2 3">
    <name type="scientific">Spirochaeta africana (strain ATCC 700263 / DSM 8902 / Z-7692)</name>
    <dbReference type="NCBI Taxonomy" id="889378"/>
    <lineage>
        <taxon>Bacteria</taxon>
        <taxon>Pseudomonadati</taxon>
        <taxon>Spirochaetota</taxon>
        <taxon>Spirochaetia</taxon>
        <taxon>Spirochaetales</taxon>
        <taxon>Spirochaetaceae</taxon>
        <taxon>Spirochaeta</taxon>
    </lineage>
</organism>
<dbReference type="PATRIC" id="fig|889378.3.peg.128"/>
<dbReference type="SUPFAM" id="SSF53067">
    <property type="entry name" value="Actin-like ATPase domain"/>
    <property type="match status" value="1"/>
</dbReference>
<dbReference type="InterPro" id="IPR036390">
    <property type="entry name" value="WH_DNA-bd_sf"/>
</dbReference>
<dbReference type="Proteomes" id="UP000007383">
    <property type="component" value="Chromosome"/>
</dbReference>
<proteinExistence type="inferred from homology"/>